<dbReference type="Pfam" id="PF00440">
    <property type="entry name" value="TetR_N"/>
    <property type="match status" value="1"/>
</dbReference>
<feature type="domain" description="HTH tetR-type" evidence="5">
    <location>
        <begin position="21"/>
        <end position="81"/>
    </location>
</feature>
<evidence type="ECO:0000313" key="7">
    <source>
        <dbReference type="Proteomes" id="UP000515861"/>
    </source>
</evidence>
<dbReference type="EMBL" id="CP060697">
    <property type="protein sequence ID" value="QNM81745.1"/>
    <property type="molecule type" value="Genomic_DNA"/>
</dbReference>
<dbReference type="PANTHER" id="PTHR30055:SF241">
    <property type="entry name" value="TRANSCRIPTIONAL REGULATORY PROTEIN"/>
    <property type="match status" value="1"/>
</dbReference>
<dbReference type="PRINTS" id="PR00455">
    <property type="entry name" value="HTHTETR"/>
</dbReference>
<evidence type="ECO:0000259" key="5">
    <source>
        <dbReference type="PROSITE" id="PS50977"/>
    </source>
</evidence>
<name>A0A7G9KZE6_9SPHN</name>
<dbReference type="InterPro" id="IPR009057">
    <property type="entry name" value="Homeodomain-like_sf"/>
</dbReference>
<dbReference type="Proteomes" id="UP000515861">
    <property type="component" value="Chromosome"/>
</dbReference>
<proteinExistence type="predicted"/>
<keyword evidence="7" id="KW-1185">Reference proteome</keyword>
<evidence type="ECO:0000256" key="2">
    <source>
        <dbReference type="ARBA" id="ARBA00023125"/>
    </source>
</evidence>
<dbReference type="RefSeq" id="WP_187478701.1">
    <property type="nucleotide sequence ID" value="NZ_CP060697.1"/>
</dbReference>
<dbReference type="PROSITE" id="PS50977">
    <property type="entry name" value="HTH_TETR_2"/>
    <property type="match status" value="1"/>
</dbReference>
<dbReference type="SUPFAM" id="SSF48498">
    <property type="entry name" value="Tetracyclin repressor-like, C-terminal domain"/>
    <property type="match status" value="1"/>
</dbReference>
<reference evidence="6 7" key="1">
    <citation type="submission" date="2020-08" db="EMBL/GenBank/DDBJ databases">
        <title>Sphingomonas sp. sand1-3 16S ribosomal RNA gene Genome sequencing and assembly.</title>
        <authorList>
            <person name="Kang M."/>
        </authorList>
    </citation>
    <scope>NUCLEOTIDE SEQUENCE [LARGE SCALE GENOMIC DNA]</scope>
    <source>
        <strain evidence="7">sand1-3</strain>
    </source>
</reference>
<dbReference type="SUPFAM" id="SSF46689">
    <property type="entry name" value="Homeodomain-like"/>
    <property type="match status" value="1"/>
</dbReference>
<keyword evidence="3" id="KW-0804">Transcription</keyword>
<feature type="DNA-binding region" description="H-T-H motif" evidence="4">
    <location>
        <begin position="44"/>
        <end position="63"/>
    </location>
</feature>
<gene>
    <name evidence="6" type="ORF">H8M03_06625</name>
</gene>
<dbReference type="FunFam" id="1.10.10.60:FF:000141">
    <property type="entry name" value="TetR family transcriptional regulator"/>
    <property type="match status" value="1"/>
</dbReference>
<evidence type="ECO:0000256" key="1">
    <source>
        <dbReference type="ARBA" id="ARBA00023015"/>
    </source>
</evidence>
<evidence type="ECO:0000256" key="4">
    <source>
        <dbReference type="PROSITE-ProRule" id="PRU00335"/>
    </source>
</evidence>
<dbReference type="KEGG" id="ssau:H8M03_06625"/>
<dbReference type="InterPro" id="IPR001647">
    <property type="entry name" value="HTH_TetR"/>
</dbReference>
<dbReference type="InterPro" id="IPR036271">
    <property type="entry name" value="Tet_transcr_reg_TetR-rel_C_sf"/>
</dbReference>
<evidence type="ECO:0000256" key="3">
    <source>
        <dbReference type="ARBA" id="ARBA00023163"/>
    </source>
</evidence>
<organism evidence="6 7">
    <name type="scientific">Sphingomonas sabuli</name>
    <dbReference type="NCBI Taxonomy" id="2764186"/>
    <lineage>
        <taxon>Bacteria</taxon>
        <taxon>Pseudomonadati</taxon>
        <taxon>Pseudomonadota</taxon>
        <taxon>Alphaproteobacteria</taxon>
        <taxon>Sphingomonadales</taxon>
        <taxon>Sphingomonadaceae</taxon>
        <taxon>Sphingomonas</taxon>
    </lineage>
</organism>
<dbReference type="AlphaFoldDB" id="A0A7G9KZE6"/>
<dbReference type="InterPro" id="IPR050109">
    <property type="entry name" value="HTH-type_TetR-like_transc_reg"/>
</dbReference>
<dbReference type="GO" id="GO:0003700">
    <property type="term" value="F:DNA-binding transcription factor activity"/>
    <property type="evidence" value="ECO:0007669"/>
    <property type="project" value="TreeGrafter"/>
</dbReference>
<dbReference type="Gene3D" id="1.10.357.10">
    <property type="entry name" value="Tetracycline Repressor, domain 2"/>
    <property type="match status" value="1"/>
</dbReference>
<evidence type="ECO:0000313" key="6">
    <source>
        <dbReference type="EMBL" id="QNM81745.1"/>
    </source>
</evidence>
<sequence length="208" mass="23171">MADTSAEAVEPQRKSRKQVSEETRLAIIDAAHRVFRRAGYNGSSLDDIAAAAGFTKGAVYWHFANKQALFLSLIAESVRSNLEFLSGIVALEAEPERMTAELAKWIDRIDATESLPSLGVEMEIEARRNPRLRELHQQQVLAHEQAMAAILERYFRGIGKPPPMPMEELTGTIITVIKGFALARQNRPGTPITSARLLRMLMLMDDKA</sequence>
<keyword evidence="1" id="KW-0805">Transcription regulation</keyword>
<keyword evidence="2 4" id="KW-0238">DNA-binding</keyword>
<dbReference type="PANTHER" id="PTHR30055">
    <property type="entry name" value="HTH-TYPE TRANSCRIPTIONAL REGULATOR RUTR"/>
    <property type="match status" value="1"/>
</dbReference>
<dbReference type="GO" id="GO:0000976">
    <property type="term" value="F:transcription cis-regulatory region binding"/>
    <property type="evidence" value="ECO:0007669"/>
    <property type="project" value="TreeGrafter"/>
</dbReference>
<accession>A0A7G9KZE6</accession>
<protein>
    <submittedName>
        <fullName evidence="6">TetR family transcriptional regulator</fullName>
    </submittedName>
</protein>